<dbReference type="EMBL" id="FNTH01000001">
    <property type="protein sequence ID" value="SEB94523.1"/>
    <property type="molecule type" value="Genomic_DNA"/>
</dbReference>
<proteinExistence type="predicted"/>
<name>A0A1H4NGW0_9BRAD</name>
<dbReference type="AlphaFoldDB" id="A0A1H4NGW0"/>
<reference evidence="1 2" key="1">
    <citation type="submission" date="2016-10" db="EMBL/GenBank/DDBJ databases">
        <authorList>
            <person name="de Groot N.N."/>
        </authorList>
    </citation>
    <scope>NUCLEOTIDE SEQUENCE [LARGE SCALE GENOMIC DNA]</scope>
    <source>
        <strain evidence="1 2">MT12</strain>
    </source>
</reference>
<dbReference type="Proteomes" id="UP000198992">
    <property type="component" value="Unassembled WGS sequence"/>
</dbReference>
<evidence type="ECO:0000313" key="2">
    <source>
        <dbReference type="Proteomes" id="UP000198992"/>
    </source>
</evidence>
<sequence>MLTDALLNDLAHMLQTHSAMGRLAHTEVLAILTLMQERGWTITKPMPAVQAGKAS</sequence>
<protein>
    <submittedName>
        <fullName evidence="1">Uncharacterized protein</fullName>
    </submittedName>
</protein>
<organism evidence="1 2">
    <name type="scientific">Bradyrhizobium erythrophlei</name>
    <dbReference type="NCBI Taxonomy" id="1437360"/>
    <lineage>
        <taxon>Bacteria</taxon>
        <taxon>Pseudomonadati</taxon>
        <taxon>Pseudomonadota</taxon>
        <taxon>Alphaproteobacteria</taxon>
        <taxon>Hyphomicrobiales</taxon>
        <taxon>Nitrobacteraceae</taxon>
        <taxon>Bradyrhizobium</taxon>
    </lineage>
</organism>
<dbReference type="RefSeq" id="WP_171947571.1">
    <property type="nucleotide sequence ID" value="NZ_FNTH01000001.1"/>
</dbReference>
<accession>A0A1H4NGW0</accession>
<gene>
    <name evidence="1" type="ORF">SAMN05444164_0628</name>
</gene>
<evidence type="ECO:0000313" key="1">
    <source>
        <dbReference type="EMBL" id="SEB94523.1"/>
    </source>
</evidence>